<keyword evidence="2" id="KW-1185">Reference proteome</keyword>
<reference evidence="1 2" key="1">
    <citation type="submission" date="2017-08" db="EMBL/GenBank/DDBJ databases">
        <title>Substantial Increase in Enzyme Production by Combined Drug-Resistance Mutations in Paenibacillus agaridevorans.</title>
        <authorList>
            <person name="Tanaka Y."/>
            <person name="Funane K."/>
            <person name="Hosaka T."/>
            <person name="Shiwa Y."/>
            <person name="Fujita N."/>
            <person name="Miyazaki T."/>
            <person name="Yoshikawa H."/>
            <person name="Murakami K."/>
            <person name="Kasahara K."/>
            <person name="Inaoka T."/>
            <person name="Hiraga Y."/>
            <person name="Ochi K."/>
        </authorList>
    </citation>
    <scope>NUCLEOTIDE SEQUENCE [LARGE SCALE GENOMIC DNA]</scope>
    <source>
        <strain evidence="1 2">T-3040</strain>
    </source>
</reference>
<accession>A0A2R5F4S7</accession>
<proteinExistence type="predicted"/>
<comment type="caution">
    <text evidence="1">The sequence shown here is derived from an EMBL/GenBank/DDBJ whole genome shotgun (WGS) entry which is preliminary data.</text>
</comment>
<dbReference type="EMBL" id="BDQX01000384">
    <property type="protein sequence ID" value="GBG11154.1"/>
    <property type="molecule type" value="Genomic_DNA"/>
</dbReference>
<dbReference type="Proteomes" id="UP000245202">
    <property type="component" value="Unassembled WGS sequence"/>
</dbReference>
<organism evidence="1 2">
    <name type="scientific">Paenibacillus agaridevorans</name>
    <dbReference type="NCBI Taxonomy" id="171404"/>
    <lineage>
        <taxon>Bacteria</taxon>
        <taxon>Bacillati</taxon>
        <taxon>Bacillota</taxon>
        <taxon>Bacilli</taxon>
        <taxon>Bacillales</taxon>
        <taxon>Paenibacillaceae</taxon>
        <taxon>Paenibacillus</taxon>
    </lineage>
</organism>
<dbReference type="AlphaFoldDB" id="A0A2R5F4S7"/>
<sequence>MQGMIDSMEAGILHVDCTDEVNKGKKTDFILLVGYSCAVSITDQTTFRDEDGKSLTAEDFPSESTVKIIFSEPVNIRRSFEKEEPLNLAAKEIILIQPDF</sequence>
<name>A0A2R5F4S7_9BACL</name>
<evidence type="ECO:0000313" key="1">
    <source>
        <dbReference type="EMBL" id="GBG11154.1"/>
    </source>
</evidence>
<evidence type="ECO:0000313" key="2">
    <source>
        <dbReference type="Proteomes" id="UP000245202"/>
    </source>
</evidence>
<gene>
    <name evidence="1" type="ORF">PAT3040_05942</name>
</gene>
<protein>
    <submittedName>
        <fullName evidence="1">Uncharacterized protein</fullName>
    </submittedName>
</protein>